<dbReference type="GO" id="GO:0005506">
    <property type="term" value="F:iron ion binding"/>
    <property type="evidence" value="ECO:0007669"/>
    <property type="project" value="InterPro"/>
</dbReference>
<dbReference type="FunCoup" id="R7VB19">
    <property type="interactions" value="140"/>
</dbReference>
<comment type="similarity">
    <text evidence="1">Belongs to the cytochrome P450 family.</text>
</comment>
<evidence type="ECO:0000313" key="4">
    <source>
        <dbReference type="EMBL" id="ELU15809.1"/>
    </source>
</evidence>
<dbReference type="HOGENOM" id="CLU_001570_22_3_1"/>
<reference evidence="6" key="1">
    <citation type="submission" date="2012-12" db="EMBL/GenBank/DDBJ databases">
        <authorList>
            <person name="Hellsten U."/>
            <person name="Grimwood J."/>
            <person name="Chapman J.A."/>
            <person name="Shapiro H."/>
            <person name="Aerts A."/>
            <person name="Otillar R.P."/>
            <person name="Terry A.Y."/>
            <person name="Boore J.L."/>
            <person name="Simakov O."/>
            <person name="Marletaz F."/>
            <person name="Cho S.-J."/>
            <person name="Edsinger-Gonzales E."/>
            <person name="Havlak P."/>
            <person name="Kuo D.-H."/>
            <person name="Larsson T."/>
            <person name="Lv J."/>
            <person name="Arendt D."/>
            <person name="Savage R."/>
            <person name="Osoegawa K."/>
            <person name="de Jong P."/>
            <person name="Lindberg D.R."/>
            <person name="Seaver E.C."/>
            <person name="Weisblat D.A."/>
            <person name="Putnam N.H."/>
            <person name="Grigoriev I.V."/>
            <person name="Rokhsar D.S."/>
        </authorList>
    </citation>
    <scope>NUCLEOTIDE SEQUENCE</scope>
    <source>
        <strain evidence="6">I ESC-2004</strain>
    </source>
</reference>
<keyword evidence="6" id="KW-1185">Reference proteome</keyword>
<evidence type="ECO:0000256" key="1">
    <source>
        <dbReference type="ARBA" id="ARBA00010617"/>
    </source>
</evidence>
<dbReference type="AlphaFoldDB" id="R7VB19"/>
<evidence type="ECO:0000256" key="3">
    <source>
        <dbReference type="ARBA" id="ARBA00023004"/>
    </source>
</evidence>
<reference evidence="5" key="3">
    <citation type="submission" date="2015-06" db="UniProtKB">
        <authorList>
            <consortium name="EnsemblMetazoa"/>
        </authorList>
    </citation>
    <scope>IDENTIFICATION</scope>
</reference>
<evidence type="ECO:0000313" key="5">
    <source>
        <dbReference type="EnsemblMetazoa" id="CapteP6202"/>
    </source>
</evidence>
<dbReference type="GO" id="GO:0005737">
    <property type="term" value="C:cytoplasm"/>
    <property type="evidence" value="ECO:0007669"/>
    <property type="project" value="TreeGrafter"/>
</dbReference>
<gene>
    <name evidence="4" type="ORF">CAPTEDRAFT_6202</name>
</gene>
<dbReference type="GO" id="GO:0020037">
    <property type="term" value="F:heme binding"/>
    <property type="evidence" value="ECO:0007669"/>
    <property type="project" value="InterPro"/>
</dbReference>
<organism evidence="4">
    <name type="scientific">Capitella teleta</name>
    <name type="common">Polychaete worm</name>
    <dbReference type="NCBI Taxonomy" id="283909"/>
    <lineage>
        <taxon>Eukaryota</taxon>
        <taxon>Metazoa</taxon>
        <taxon>Spiralia</taxon>
        <taxon>Lophotrochozoa</taxon>
        <taxon>Annelida</taxon>
        <taxon>Polychaeta</taxon>
        <taxon>Sedentaria</taxon>
        <taxon>Scolecida</taxon>
        <taxon>Capitellidae</taxon>
        <taxon>Capitella</taxon>
    </lineage>
</organism>
<dbReference type="GO" id="GO:0006082">
    <property type="term" value="P:organic acid metabolic process"/>
    <property type="evidence" value="ECO:0007669"/>
    <property type="project" value="TreeGrafter"/>
</dbReference>
<dbReference type="STRING" id="283909.R7VB19"/>
<dbReference type="PRINTS" id="PR00463">
    <property type="entry name" value="EP450I"/>
</dbReference>
<keyword evidence="2" id="KW-0479">Metal-binding</keyword>
<reference evidence="4 6" key="2">
    <citation type="journal article" date="2013" name="Nature">
        <title>Insights into bilaterian evolution from three spiralian genomes.</title>
        <authorList>
            <person name="Simakov O."/>
            <person name="Marletaz F."/>
            <person name="Cho S.J."/>
            <person name="Edsinger-Gonzales E."/>
            <person name="Havlak P."/>
            <person name="Hellsten U."/>
            <person name="Kuo D.H."/>
            <person name="Larsson T."/>
            <person name="Lv J."/>
            <person name="Arendt D."/>
            <person name="Savage R."/>
            <person name="Osoegawa K."/>
            <person name="de Jong P."/>
            <person name="Grimwood J."/>
            <person name="Chapman J.A."/>
            <person name="Shapiro H."/>
            <person name="Aerts A."/>
            <person name="Otillar R.P."/>
            <person name="Terry A.Y."/>
            <person name="Boore J.L."/>
            <person name="Grigoriev I.V."/>
            <person name="Lindberg D.R."/>
            <person name="Seaver E.C."/>
            <person name="Weisblat D.A."/>
            <person name="Putnam N.H."/>
            <person name="Rokhsar D.S."/>
        </authorList>
    </citation>
    <scope>NUCLEOTIDE SEQUENCE</scope>
    <source>
        <strain evidence="4 6">I ESC-2004</strain>
    </source>
</reference>
<evidence type="ECO:0000256" key="2">
    <source>
        <dbReference type="ARBA" id="ARBA00022723"/>
    </source>
</evidence>
<dbReference type="GO" id="GO:0016712">
    <property type="term" value="F:oxidoreductase activity, acting on paired donors, with incorporation or reduction of molecular oxygen, reduced flavin or flavoprotein as one donor, and incorporation of one atom of oxygen"/>
    <property type="evidence" value="ECO:0007669"/>
    <property type="project" value="TreeGrafter"/>
</dbReference>
<proteinExistence type="inferred from homology"/>
<sequence length="412" mass="46772">MMLQLDLTSALIFVAVFLFLFNFIYKQSWKRLPPGPPCLPVLGSLPFLGATDIREPLCKLAAKYGDVFTIYLGARRVVVLNTYDTMKEALHIQGEAFRDRPPIYFVTEIANSNGVVSASGPRWREQRRFTLNVLKDFGVGKSILEDKIQEEISYFLESISQGEGQVCDPQIPIMYAVSNVIGSLVFGNRLDYGSDRFKNYMEIMIESFEIVGSSGVLTVFPFLRYCPGDPFKCHLIDAYLREIEKNKDMDTYFCEDQLVQVIGDLYGAGTETTSTTLRWALIFMLHNQKVLFKVQAEIDDILGGRLPTMMDKQKMPYVEATLSEIQRMGDIVPFSVPHCTTEDVSFRDFFIPQGTMILPNLYSVHHNEAHFKDAFKFDPSRFLDDEGCYRPIKQLIPFGIGSCWNASISSCA</sequence>
<dbReference type="InterPro" id="IPR001128">
    <property type="entry name" value="Cyt_P450"/>
</dbReference>
<accession>R7VB19</accession>
<keyword evidence="3" id="KW-0408">Iron</keyword>
<evidence type="ECO:0000313" key="6">
    <source>
        <dbReference type="Proteomes" id="UP000014760"/>
    </source>
</evidence>
<dbReference type="Proteomes" id="UP000014760">
    <property type="component" value="Unassembled WGS sequence"/>
</dbReference>
<dbReference type="Gene3D" id="1.10.630.10">
    <property type="entry name" value="Cytochrome P450"/>
    <property type="match status" value="2"/>
</dbReference>
<dbReference type="EMBL" id="AMQN01004460">
    <property type="status" value="NOT_ANNOTATED_CDS"/>
    <property type="molecule type" value="Genomic_DNA"/>
</dbReference>
<dbReference type="EnsemblMetazoa" id="CapteT6202">
    <property type="protein sequence ID" value="CapteP6202"/>
    <property type="gene ID" value="CapteG6202"/>
</dbReference>
<protein>
    <submittedName>
        <fullName evidence="4 5">Uncharacterized protein</fullName>
    </submittedName>
</protein>
<dbReference type="InterPro" id="IPR050182">
    <property type="entry name" value="Cytochrome_P450_fam2"/>
</dbReference>
<dbReference type="GO" id="GO:0006805">
    <property type="term" value="P:xenobiotic metabolic process"/>
    <property type="evidence" value="ECO:0007669"/>
    <property type="project" value="TreeGrafter"/>
</dbReference>
<name>R7VB19_CAPTE</name>
<dbReference type="InterPro" id="IPR036396">
    <property type="entry name" value="Cyt_P450_sf"/>
</dbReference>
<dbReference type="OMA" id="HGFHILT"/>
<dbReference type="InterPro" id="IPR002401">
    <property type="entry name" value="Cyt_P450_E_grp-I"/>
</dbReference>
<dbReference type="SUPFAM" id="SSF48264">
    <property type="entry name" value="Cytochrome P450"/>
    <property type="match status" value="1"/>
</dbReference>
<dbReference type="PANTHER" id="PTHR24300:SF403">
    <property type="entry name" value="CYTOCHROME P450 306A1"/>
    <property type="match status" value="1"/>
</dbReference>
<dbReference type="GO" id="GO:0008395">
    <property type="term" value="F:steroid hydroxylase activity"/>
    <property type="evidence" value="ECO:0007669"/>
    <property type="project" value="TreeGrafter"/>
</dbReference>
<dbReference type="Pfam" id="PF00067">
    <property type="entry name" value="p450"/>
    <property type="match status" value="2"/>
</dbReference>
<dbReference type="EMBL" id="KB293569">
    <property type="protein sequence ID" value="ELU15809.1"/>
    <property type="molecule type" value="Genomic_DNA"/>
</dbReference>
<dbReference type="OrthoDB" id="1844152at2759"/>
<dbReference type="PRINTS" id="PR00385">
    <property type="entry name" value="P450"/>
</dbReference>
<dbReference type="PANTHER" id="PTHR24300">
    <property type="entry name" value="CYTOCHROME P450 508A4-RELATED"/>
    <property type="match status" value="1"/>
</dbReference>